<dbReference type="OrthoDB" id="5358886at2759"/>
<dbReference type="GO" id="GO:0042742">
    <property type="term" value="P:defense response to bacterium"/>
    <property type="evidence" value="ECO:0007669"/>
    <property type="project" value="UniProtKB-KW"/>
</dbReference>
<dbReference type="Gene3D" id="1.10.530.40">
    <property type="match status" value="1"/>
</dbReference>
<dbReference type="Proteomes" id="UP000002499">
    <property type="component" value="Unassembled WGS sequence"/>
</dbReference>
<dbReference type="HOGENOM" id="CLU_2134093_0_0_1"/>
<accession>E9E867</accession>
<protein>
    <submittedName>
        <fullName evidence="3">Uncharacterized protein</fullName>
    </submittedName>
</protein>
<dbReference type="AlphaFoldDB" id="E9E867"/>
<organism evidence="4">
    <name type="scientific">Metarhizium acridum (strain CQMa 102)</name>
    <dbReference type="NCBI Taxonomy" id="655827"/>
    <lineage>
        <taxon>Eukaryota</taxon>
        <taxon>Fungi</taxon>
        <taxon>Dikarya</taxon>
        <taxon>Ascomycota</taxon>
        <taxon>Pezizomycotina</taxon>
        <taxon>Sordariomycetes</taxon>
        <taxon>Hypocreomycetidae</taxon>
        <taxon>Hypocreales</taxon>
        <taxon>Clavicipitaceae</taxon>
        <taxon>Metarhizium</taxon>
    </lineage>
</organism>
<dbReference type="eggNOG" id="ENOG502RZB8">
    <property type="taxonomic scope" value="Eukaryota"/>
</dbReference>
<reference evidence="3 4" key="1">
    <citation type="journal article" date="2011" name="PLoS Genet.">
        <title>Genome sequencing and comparative transcriptomics of the model entomopathogenic fungi Metarhizium anisopliae and M. acridum.</title>
        <authorList>
            <person name="Gao Q."/>
            <person name="Jin K."/>
            <person name="Ying S.H."/>
            <person name="Zhang Y."/>
            <person name="Xiao G."/>
            <person name="Shang Y."/>
            <person name="Duan Z."/>
            <person name="Hu X."/>
            <person name="Xie X.Q."/>
            <person name="Zhou G."/>
            <person name="Peng G."/>
            <person name="Luo Z."/>
            <person name="Huang W."/>
            <person name="Wang B."/>
            <person name="Fang W."/>
            <person name="Wang S."/>
            <person name="Zhong Y."/>
            <person name="Ma L.J."/>
            <person name="St Leger R.J."/>
            <person name="Zhao G.P."/>
            <person name="Pei Y."/>
            <person name="Feng M.G."/>
            <person name="Xia Y."/>
            <person name="Wang C."/>
        </authorList>
    </citation>
    <scope>NUCLEOTIDE SEQUENCE [LARGE SCALE GENOMIC DNA]</scope>
    <source>
        <strain evidence="3 4">CQMa 102</strain>
    </source>
</reference>
<dbReference type="STRING" id="655827.E9E867"/>
<proteinExistence type="predicted"/>
<keyword evidence="1" id="KW-0929">Antimicrobial</keyword>
<evidence type="ECO:0000313" key="4">
    <source>
        <dbReference type="Proteomes" id="UP000002499"/>
    </source>
</evidence>
<dbReference type="InterPro" id="IPR023346">
    <property type="entry name" value="Lysozyme-like_dom_sf"/>
</dbReference>
<dbReference type="GO" id="GO:0003796">
    <property type="term" value="F:lysozyme activity"/>
    <property type="evidence" value="ECO:0007669"/>
    <property type="project" value="InterPro"/>
</dbReference>
<evidence type="ECO:0000256" key="1">
    <source>
        <dbReference type="ARBA" id="ARBA00022529"/>
    </source>
</evidence>
<dbReference type="InterPro" id="IPR023347">
    <property type="entry name" value="Lysozyme_dom_sf"/>
</dbReference>
<sequence>MTATLVTAFPVTADSLNCRAEPNTSSAKGPSVNGNSIWDKTQDGCYVADYYVKAGSSGYVTGKCGGGSNLPTSDDLCKTLNKFGTDLITRWEGFADRPKPDPIGLPTVGYGHL</sequence>
<dbReference type="InParanoid" id="E9E867"/>
<dbReference type="GO" id="GO:0031640">
    <property type="term" value="P:killing of cells of another organism"/>
    <property type="evidence" value="ECO:0007669"/>
    <property type="project" value="UniProtKB-KW"/>
</dbReference>
<gene>
    <name evidence="3" type="ORF">MAC_06065</name>
</gene>
<keyword evidence="2" id="KW-0081">Bacteriolytic enzyme</keyword>
<name>E9E867_METAQ</name>
<dbReference type="EMBL" id="GL698519">
    <property type="protein sequence ID" value="EFY87938.1"/>
    <property type="molecule type" value="Genomic_DNA"/>
</dbReference>
<keyword evidence="4" id="KW-1185">Reference proteome</keyword>
<evidence type="ECO:0000256" key="2">
    <source>
        <dbReference type="ARBA" id="ARBA00022638"/>
    </source>
</evidence>
<evidence type="ECO:0000313" key="3">
    <source>
        <dbReference type="EMBL" id="EFY87938.1"/>
    </source>
</evidence>
<dbReference type="SUPFAM" id="SSF53955">
    <property type="entry name" value="Lysozyme-like"/>
    <property type="match status" value="1"/>
</dbReference>